<dbReference type="Proteomes" id="UP000593566">
    <property type="component" value="Unassembled WGS sequence"/>
</dbReference>
<dbReference type="Gene3D" id="3.40.50.1000">
    <property type="entry name" value="HAD superfamily/HAD-like"/>
    <property type="match status" value="1"/>
</dbReference>
<proteinExistence type="predicted"/>
<evidence type="ECO:0000313" key="2">
    <source>
        <dbReference type="Proteomes" id="UP000593566"/>
    </source>
</evidence>
<name>A0A8H6CF94_9LECA</name>
<dbReference type="RefSeq" id="XP_037151581.1">
    <property type="nucleotide sequence ID" value="XM_037292162.1"/>
</dbReference>
<dbReference type="InterPro" id="IPR036412">
    <property type="entry name" value="HAD-like_sf"/>
</dbReference>
<dbReference type="NCBIfam" id="TIGR01668">
    <property type="entry name" value="YqeG_hyp_ppase"/>
    <property type="match status" value="1"/>
</dbReference>
<dbReference type="InterPro" id="IPR023214">
    <property type="entry name" value="HAD_sf"/>
</dbReference>
<accession>A0A8H6CF94</accession>
<sequence length="189" mass="20593">MNVSATLSVFSLLRKPSLCLPHATVPTFDRVPISIATALTAANGGQRPDIRAIVLDKDNCFAKPKESSIHSPYKKHFESLRKTFPGARVLIVSNSAGTQDDPEGKEAKLLEQATGVNVFKHSTKKPGCQIAVVGDRLFTDIIMASTMGSWSIWIEDGVVKNNGIFSRIEKGLLGFLIRRGFKAQIPKSD</sequence>
<dbReference type="InterPro" id="IPR010021">
    <property type="entry name" value="PGPP1/Gep4"/>
</dbReference>
<dbReference type="EMBL" id="JACCJB010000012">
    <property type="protein sequence ID" value="KAF6222146.1"/>
    <property type="molecule type" value="Genomic_DNA"/>
</dbReference>
<comment type="caution">
    <text evidence="1">The sequence shown here is derived from an EMBL/GenBank/DDBJ whole genome shotgun (WGS) entry which is preliminary data.</text>
</comment>
<reference evidence="1 2" key="1">
    <citation type="journal article" date="2020" name="Genomics">
        <title>Complete, high-quality genomes from long-read metagenomic sequencing of two wolf lichen thalli reveals enigmatic genome architecture.</title>
        <authorList>
            <person name="McKenzie S.K."/>
            <person name="Walston R.F."/>
            <person name="Allen J.L."/>
        </authorList>
    </citation>
    <scope>NUCLEOTIDE SEQUENCE [LARGE SCALE GENOMIC DNA]</scope>
    <source>
        <strain evidence="1">WasteWater1</strain>
    </source>
</reference>
<gene>
    <name evidence="1" type="ORF">HO133_001232</name>
</gene>
<dbReference type="SUPFAM" id="SSF56784">
    <property type="entry name" value="HAD-like"/>
    <property type="match status" value="1"/>
</dbReference>
<evidence type="ECO:0000313" key="1">
    <source>
        <dbReference type="EMBL" id="KAF6222146.1"/>
    </source>
</evidence>
<dbReference type="GO" id="GO:0008962">
    <property type="term" value="F:phosphatidylglycerophosphatase activity"/>
    <property type="evidence" value="ECO:0007669"/>
    <property type="project" value="InterPro"/>
</dbReference>
<dbReference type="InterPro" id="IPR027706">
    <property type="entry name" value="PGP_Pase"/>
</dbReference>
<dbReference type="AlphaFoldDB" id="A0A8H6CF94"/>
<dbReference type="Pfam" id="PF09419">
    <property type="entry name" value="PGP_phosphatase"/>
    <property type="match status" value="1"/>
</dbReference>
<dbReference type="GeneID" id="59329648"/>
<organism evidence="1 2">
    <name type="scientific">Letharia lupina</name>
    <dbReference type="NCBI Taxonomy" id="560253"/>
    <lineage>
        <taxon>Eukaryota</taxon>
        <taxon>Fungi</taxon>
        <taxon>Dikarya</taxon>
        <taxon>Ascomycota</taxon>
        <taxon>Pezizomycotina</taxon>
        <taxon>Lecanoromycetes</taxon>
        <taxon>OSLEUM clade</taxon>
        <taxon>Lecanoromycetidae</taxon>
        <taxon>Lecanorales</taxon>
        <taxon>Lecanorineae</taxon>
        <taxon>Parmeliaceae</taxon>
        <taxon>Letharia</taxon>
    </lineage>
</organism>
<protein>
    <submittedName>
        <fullName evidence="1">Uncharacterized protein</fullName>
    </submittedName>
</protein>
<keyword evidence="2" id="KW-1185">Reference proteome</keyword>